<evidence type="ECO:0000313" key="2">
    <source>
        <dbReference type="EMBL" id="MBM7124722.1"/>
    </source>
</evidence>
<dbReference type="EMBL" id="JADIKE010000029">
    <property type="protein sequence ID" value="MBM7124722.1"/>
    <property type="molecule type" value="Genomic_DNA"/>
</dbReference>
<sequence>MKRFASIVMMSGLAFVATAAMAQQQPVRDISAKRHPNLARAQHQTDAAYKSIVAAQQANEFDLGGHAQKAKELLDQANQELKQAAEVSNANH</sequence>
<dbReference type="Proteomes" id="UP001430149">
    <property type="component" value="Unassembled WGS sequence"/>
</dbReference>
<reference evidence="2" key="1">
    <citation type="submission" date="2020-10" db="EMBL/GenBank/DDBJ databases">
        <title>Phylogeny of dyella-like bacteria.</title>
        <authorList>
            <person name="Fu J."/>
        </authorList>
    </citation>
    <scope>NUCLEOTIDE SEQUENCE</scope>
    <source>
        <strain evidence="2">DHOC52</strain>
    </source>
</reference>
<evidence type="ECO:0000313" key="3">
    <source>
        <dbReference type="Proteomes" id="UP001430149"/>
    </source>
</evidence>
<evidence type="ECO:0000256" key="1">
    <source>
        <dbReference type="SAM" id="SignalP"/>
    </source>
</evidence>
<keyword evidence="3" id="KW-1185">Reference proteome</keyword>
<gene>
    <name evidence="2" type="ORF">ISP19_04965</name>
</gene>
<feature type="signal peptide" evidence="1">
    <location>
        <begin position="1"/>
        <end position="22"/>
    </location>
</feature>
<accession>A0ABS2K1X0</accession>
<protein>
    <recommendedName>
        <fullName evidence="4">DUF4398 domain-containing protein</fullName>
    </recommendedName>
</protein>
<organism evidence="2 3">
    <name type="scientific">Dyella flava</name>
    <dbReference type="NCBI Taxonomy" id="1920170"/>
    <lineage>
        <taxon>Bacteria</taxon>
        <taxon>Pseudomonadati</taxon>
        <taxon>Pseudomonadota</taxon>
        <taxon>Gammaproteobacteria</taxon>
        <taxon>Lysobacterales</taxon>
        <taxon>Rhodanobacteraceae</taxon>
        <taxon>Dyella</taxon>
    </lineage>
</organism>
<dbReference type="RefSeq" id="WP_204680254.1">
    <property type="nucleotide sequence ID" value="NZ_BSNR01000011.1"/>
</dbReference>
<evidence type="ECO:0008006" key="4">
    <source>
        <dbReference type="Google" id="ProtNLM"/>
    </source>
</evidence>
<keyword evidence="1" id="KW-0732">Signal</keyword>
<comment type="caution">
    <text evidence="2">The sequence shown here is derived from an EMBL/GenBank/DDBJ whole genome shotgun (WGS) entry which is preliminary data.</text>
</comment>
<proteinExistence type="predicted"/>
<feature type="chain" id="PRO_5046424472" description="DUF4398 domain-containing protein" evidence="1">
    <location>
        <begin position="23"/>
        <end position="92"/>
    </location>
</feature>
<name>A0ABS2K1X0_9GAMM</name>